<dbReference type="InterPro" id="IPR036938">
    <property type="entry name" value="PAP2/HPO_sf"/>
</dbReference>
<evidence type="ECO:0000256" key="1">
    <source>
        <dbReference type="SAM" id="Phobius"/>
    </source>
</evidence>
<dbReference type="RefSeq" id="XP_013897457.1">
    <property type="nucleotide sequence ID" value="XM_014042003.1"/>
</dbReference>
<evidence type="ECO:0000313" key="3">
    <source>
        <dbReference type="EMBL" id="KIY98437.1"/>
    </source>
</evidence>
<feature type="domain" description="Phosphatidic acid phosphatase type 2/haloperoxidase" evidence="2">
    <location>
        <begin position="50"/>
        <end position="207"/>
    </location>
</feature>
<feature type="transmembrane region" description="Helical" evidence="1">
    <location>
        <begin position="161"/>
        <end position="183"/>
    </location>
</feature>
<dbReference type="Gene3D" id="1.20.144.10">
    <property type="entry name" value="Phosphatidic acid phosphatase type 2/haloperoxidase"/>
    <property type="match status" value="1"/>
</dbReference>
<keyword evidence="1" id="KW-0812">Transmembrane</keyword>
<dbReference type="EMBL" id="KK102186">
    <property type="protein sequence ID" value="KIY98437.1"/>
    <property type="molecule type" value="Genomic_DNA"/>
</dbReference>
<sequence length="415" mass="42003">TGWPQSLRWLPIVLHYATLEPVLLAIGAAAALLNLGPAGTGASLLFGPLGRAVALNLCFLHVAKLATRVPRPSWVFGTALPVRPADLPIPVQSKDYALPSGHSGFVSCLWAVIASTAAAGTSSTGACGADSAVLPSTGPGGLQALVDALSGTAPRLLGLPVFAHATFATFAAAAALSRVYLALHWPSDVAGGLLIGGTVGALSRSFFDPLFLALSPSDQLRITLSATAVFMALCFTVLGVTSGADRTAFEVWGRIAGTPVNPLNPNLWRVAAGVFGGVWAAAPAAVALSGAAPWTVEVSAIVEAASLEAGLLRLLAARVAGAAAGAALVAAGFCTLITLPAWALDTVKQRCLPAGEKPLMERAWAVAVLAQLLPIVGLASLLQVTLVASAVVVPGTTALVLGSVRIVDFCWMALG</sequence>
<feature type="transmembrane region" description="Helical" evidence="1">
    <location>
        <begin position="315"/>
        <end position="343"/>
    </location>
</feature>
<protein>
    <recommendedName>
        <fullName evidence="2">Phosphatidic acid phosphatase type 2/haloperoxidase domain-containing protein</fullName>
    </recommendedName>
</protein>
<proteinExistence type="predicted"/>
<keyword evidence="4" id="KW-1185">Reference proteome</keyword>
<gene>
    <name evidence="3" type="ORF">MNEG_9527</name>
</gene>
<evidence type="ECO:0000259" key="2">
    <source>
        <dbReference type="Pfam" id="PF01569"/>
    </source>
</evidence>
<evidence type="ECO:0000313" key="4">
    <source>
        <dbReference type="Proteomes" id="UP000054498"/>
    </source>
</evidence>
<dbReference type="KEGG" id="mng:MNEG_9527"/>
<feature type="transmembrane region" description="Helical" evidence="1">
    <location>
        <begin position="219"/>
        <end position="240"/>
    </location>
</feature>
<name>A0A0D2JG65_9CHLO</name>
<dbReference type="CDD" id="cd01610">
    <property type="entry name" value="PAP2_like"/>
    <property type="match status" value="1"/>
</dbReference>
<feature type="non-terminal residue" evidence="3">
    <location>
        <position position="1"/>
    </location>
</feature>
<reference evidence="3 4" key="1">
    <citation type="journal article" date="2013" name="BMC Genomics">
        <title>Reconstruction of the lipid metabolism for the microalga Monoraphidium neglectum from its genome sequence reveals characteristics suitable for biofuel production.</title>
        <authorList>
            <person name="Bogen C."/>
            <person name="Al-Dilaimi A."/>
            <person name="Albersmeier A."/>
            <person name="Wichmann J."/>
            <person name="Grundmann M."/>
            <person name="Rupp O."/>
            <person name="Lauersen K.J."/>
            <person name="Blifernez-Klassen O."/>
            <person name="Kalinowski J."/>
            <person name="Goesmann A."/>
            <person name="Mussgnug J.H."/>
            <person name="Kruse O."/>
        </authorList>
    </citation>
    <scope>NUCLEOTIDE SEQUENCE [LARGE SCALE GENOMIC DNA]</scope>
    <source>
        <strain evidence="3 4">SAG 48.87</strain>
    </source>
</reference>
<dbReference type="GeneID" id="25742402"/>
<feature type="transmembrane region" description="Helical" evidence="1">
    <location>
        <begin position="363"/>
        <end position="384"/>
    </location>
</feature>
<dbReference type="InterPro" id="IPR000326">
    <property type="entry name" value="PAP2/HPO"/>
</dbReference>
<feature type="transmembrane region" description="Helical" evidence="1">
    <location>
        <begin position="12"/>
        <end position="33"/>
    </location>
</feature>
<dbReference type="OrthoDB" id="8907274at2759"/>
<feature type="transmembrane region" description="Helical" evidence="1">
    <location>
        <begin position="189"/>
        <end position="207"/>
    </location>
</feature>
<dbReference type="Proteomes" id="UP000054498">
    <property type="component" value="Unassembled WGS sequence"/>
</dbReference>
<feature type="transmembrane region" description="Helical" evidence="1">
    <location>
        <begin position="270"/>
        <end position="294"/>
    </location>
</feature>
<dbReference type="AlphaFoldDB" id="A0A0D2JG65"/>
<organism evidence="3 4">
    <name type="scientific">Monoraphidium neglectum</name>
    <dbReference type="NCBI Taxonomy" id="145388"/>
    <lineage>
        <taxon>Eukaryota</taxon>
        <taxon>Viridiplantae</taxon>
        <taxon>Chlorophyta</taxon>
        <taxon>core chlorophytes</taxon>
        <taxon>Chlorophyceae</taxon>
        <taxon>CS clade</taxon>
        <taxon>Sphaeropleales</taxon>
        <taxon>Selenastraceae</taxon>
        <taxon>Monoraphidium</taxon>
    </lineage>
</organism>
<dbReference type="Pfam" id="PF01569">
    <property type="entry name" value="PAP2"/>
    <property type="match status" value="1"/>
</dbReference>
<dbReference type="SUPFAM" id="SSF48317">
    <property type="entry name" value="Acid phosphatase/Vanadium-dependent haloperoxidase"/>
    <property type="match status" value="1"/>
</dbReference>
<accession>A0A0D2JG65</accession>
<keyword evidence="1" id="KW-0472">Membrane</keyword>
<keyword evidence="1" id="KW-1133">Transmembrane helix</keyword>